<dbReference type="AlphaFoldDB" id="A0A497F0Q9"/>
<gene>
    <name evidence="4" type="ORF">DRJ33_03655</name>
</gene>
<evidence type="ECO:0000313" key="5">
    <source>
        <dbReference type="Proteomes" id="UP000272051"/>
    </source>
</evidence>
<dbReference type="PANTHER" id="PTHR42885">
    <property type="entry name" value="HISTIDINOL-PHOSPHATE AMINOTRANSFERASE-RELATED"/>
    <property type="match status" value="1"/>
</dbReference>
<dbReference type="EMBL" id="QMQX01000050">
    <property type="protein sequence ID" value="RLE52510.1"/>
    <property type="molecule type" value="Genomic_DNA"/>
</dbReference>
<feature type="domain" description="Aminotransferase class I/classII large" evidence="3">
    <location>
        <begin position="19"/>
        <end position="337"/>
    </location>
</feature>
<evidence type="ECO:0000256" key="2">
    <source>
        <dbReference type="ARBA" id="ARBA00022898"/>
    </source>
</evidence>
<dbReference type="CDD" id="cd00609">
    <property type="entry name" value="AAT_like"/>
    <property type="match status" value="1"/>
</dbReference>
<dbReference type="SUPFAM" id="SSF53383">
    <property type="entry name" value="PLP-dependent transferases"/>
    <property type="match status" value="1"/>
</dbReference>
<dbReference type="InterPro" id="IPR015421">
    <property type="entry name" value="PyrdxlP-dep_Trfase_major"/>
</dbReference>
<dbReference type="GO" id="GO:0030170">
    <property type="term" value="F:pyridoxal phosphate binding"/>
    <property type="evidence" value="ECO:0007669"/>
    <property type="project" value="InterPro"/>
</dbReference>
<dbReference type="InterPro" id="IPR015424">
    <property type="entry name" value="PyrdxlP-dep_Trfase"/>
</dbReference>
<proteinExistence type="predicted"/>
<evidence type="ECO:0000259" key="3">
    <source>
        <dbReference type="Pfam" id="PF00155"/>
    </source>
</evidence>
<sequence length="356" mass="40130">MHKPVHGGDVWPYITQRRILDFSSNVNPLGPPKEVIEALLNELWRVQYYPDPECSELRTRIAEIEAISPENVLVCNGSMEAIYLFSSVFLRGKTALVFNPTFEEYEASARAYDARVVNVFLGPKYSLTYHLVKEKLQALNGVSALFLCNPNNPTGSIIEPDILSEIAQLTCSLGVMLFIDETFIDFLSANLRLRAAELLGYPNVVIARSMTKSYCLPGLRIGYCIASREVIERLNAVKPTWSVNALAQLAAIKALESSEKYLEKSRKIIESEKLFLREAFSKGDKIVVYPSYANFLLLELKEHDSDVVKRQLLKKGILVRSCSSFKGLGSRYLRIAVRLRWENELLALSLKQALGM</sequence>
<evidence type="ECO:0000256" key="1">
    <source>
        <dbReference type="ARBA" id="ARBA00001933"/>
    </source>
</evidence>
<organism evidence="4 5">
    <name type="scientific">Thermoproteota archaeon</name>
    <dbReference type="NCBI Taxonomy" id="2056631"/>
    <lineage>
        <taxon>Archaea</taxon>
        <taxon>Thermoproteota</taxon>
    </lineage>
</organism>
<dbReference type="InterPro" id="IPR015422">
    <property type="entry name" value="PyrdxlP-dep_Trfase_small"/>
</dbReference>
<protein>
    <recommendedName>
        <fullName evidence="3">Aminotransferase class I/classII large domain-containing protein</fullName>
    </recommendedName>
</protein>
<dbReference type="Gene3D" id="3.40.640.10">
    <property type="entry name" value="Type I PLP-dependent aspartate aminotransferase-like (Major domain)"/>
    <property type="match status" value="1"/>
</dbReference>
<dbReference type="Pfam" id="PF00155">
    <property type="entry name" value="Aminotran_1_2"/>
    <property type="match status" value="1"/>
</dbReference>
<accession>A0A497F0Q9</accession>
<evidence type="ECO:0000313" key="4">
    <source>
        <dbReference type="EMBL" id="RLE52510.1"/>
    </source>
</evidence>
<dbReference type="Proteomes" id="UP000272051">
    <property type="component" value="Unassembled WGS sequence"/>
</dbReference>
<comment type="cofactor">
    <cofactor evidence="1">
        <name>pyridoxal 5'-phosphate</name>
        <dbReference type="ChEBI" id="CHEBI:597326"/>
    </cofactor>
</comment>
<dbReference type="Gene3D" id="3.90.1150.10">
    <property type="entry name" value="Aspartate Aminotransferase, domain 1"/>
    <property type="match status" value="1"/>
</dbReference>
<dbReference type="InterPro" id="IPR004839">
    <property type="entry name" value="Aminotransferase_I/II_large"/>
</dbReference>
<reference evidence="4 5" key="1">
    <citation type="submission" date="2018-06" db="EMBL/GenBank/DDBJ databases">
        <title>Extensive metabolic versatility and redundancy in microbially diverse, dynamic hydrothermal sediments.</title>
        <authorList>
            <person name="Dombrowski N."/>
            <person name="Teske A."/>
            <person name="Baker B.J."/>
        </authorList>
    </citation>
    <scope>NUCLEOTIDE SEQUENCE [LARGE SCALE GENOMIC DNA]</scope>
    <source>
        <strain evidence="4">B34_G17</strain>
    </source>
</reference>
<name>A0A497F0Q9_9CREN</name>
<keyword evidence="2" id="KW-0663">Pyridoxal phosphate</keyword>
<dbReference type="PANTHER" id="PTHR42885:SF1">
    <property type="entry name" value="THREONINE-PHOSPHATE DECARBOXYLASE"/>
    <property type="match status" value="1"/>
</dbReference>
<comment type="caution">
    <text evidence="4">The sequence shown here is derived from an EMBL/GenBank/DDBJ whole genome shotgun (WGS) entry which is preliminary data.</text>
</comment>